<feature type="domain" description="DUF8004" evidence="1">
    <location>
        <begin position="162"/>
        <end position="229"/>
    </location>
</feature>
<accession>A0ABR3TRQ8</accession>
<evidence type="ECO:0000313" key="3">
    <source>
        <dbReference type="Proteomes" id="UP001521184"/>
    </source>
</evidence>
<evidence type="ECO:0000259" key="1">
    <source>
        <dbReference type="Pfam" id="PF26013"/>
    </source>
</evidence>
<reference evidence="2 3" key="1">
    <citation type="journal article" date="2023" name="Plant Dis.">
        <title>First Report of Diplodia intermedia Causing Canker and Dieback Diseases on Apple Trees in Canada.</title>
        <authorList>
            <person name="Ellouze W."/>
            <person name="Ilyukhin E."/>
            <person name="Sulman M."/>
            <person name="Ali S."/>
        </authorList>
    </citation>
    <scope>NUCLEOTIDE SEQUENCE [LARGE SCALE GENOMIC DNA]</scope>
    <source>
        <strain evidence="2 3">M45-28</strain>
    </source>
</reference>
<proteinExistence type="predicted"/>
<comment type="caution">
    <text evidence="2">The sequence shown here is derived from an EMBL/GenBank/DDBJ whole genome shotgun (WGS) entry which is preliminary data.</text>
</comment>
<protein>
    <recommendedName>
        <fullName evidence="1">DUF8004 domain-containing protein</fullName>
    </recommendedName>
</protein>
<keyword evidence="3" id="KW-1185">Reference proteome</keyword>
<dbReference type="Pfam" id="PF26013">
    <property type="entry name" value="DUF8004"/>
    <property type="match status" value="1"/>
</dbReference>
<gene>
    <name evidence="2" type="ORF">SLS58_005030</name>
</gene>
<dbReference type="InterPro" id="IPR058317">
    <property type="entry name" value="DUF8004"/>
</dbReference>
<organism evidence="2 3">
    <name type="scientific">Diplodia intermedia</name>
    <dbReference type="NCBI Taxonomy" id="856260"/>
    <lineage>
        <taxon>Eukaryota</taxon>
        <taxon>Fungi</taxon>
        <taxon>Dikarya</taxon>
        <taxon>Ascomycota</taxon>
        <taxon>Pezizomycotina</taxon>
        <taxon>Dothideomycetes</taxon>
        <taxon>Dothideomycetes incertae sedis</taxon>
        <taxon>Botryosphaeriales</taxon>
        <taxon>Botryosphaeriaceae</taxon>
        <taxon>Diplodia</taxon>
    </lineage>
</organism>
<name>A0ABR3TRQ8_9PEZI</name>
<dbReference type="Proteomes" id="UP001521184">
    <property type="component" value="Unassembled WGS sequence"/>
</dbReference>
<dbReference type="EMBL" id="JAKEKT020000029">
    <property type="protein sequence ID" value="KAL1643061.1"/>
    <property type="molecule type" value="Genomic_DNA"/>
</dbReference>
<evidence type="ECO:0000313" key="2">
    <source>
        <dbReference type="EMBL" id="KAL1643061.1"/>
    </source>
</evidence>
<sequence>MTESIYPNYADGDITITVGKDLTLRLHSQRLRSASYYFARIIDTAAELGLSRISFEFPPHRDYTTGDDDKGGSAFAVLPDDGSRPPIPGVSNNNNHGMMARARSANDAVFRALYKQPIADGMTAADFLDAAELAGAYGCLPAARAGLIFAVMLRPAAALYPEDPWSMLAAAYALRSKFVFEEAFVHAVGRWSGGEGEENKKKRRLPKVVAAMVARAAAGMESEVQRCWQEVLLVSGKPIEDQSLLSLLAMAIFRLFLAHYVGRELDGSALRPEVYRVLEQLHQMDPDRDDLLVQLDPDKGRRQPPHESGTIVFPDSPGLWEAYGQGAFERAKRKRGPGIRGELKAMLRLIRPLIKPLFKGDRHLGYFSYLRFEGPFPCWSRFQVQLSAYVR</sequence>